<reference evidence="6" key="2">
    <citation type="submission" date="2021-10" db="EMBL/GenBank/DDBJ databases">
        <title>Phylogenomics reveals ancestral predisposition of the termite-cultivated fungus Termitomyces towards a domesticated lifestyle.</title>
        <authorList>
            <person name="Auxier B."/>
            <person name="Grum-Grzhimaylo A."/>
            <person name="Cardenas M.E."/>
            <person name="Lodge J.D."/>
            <person name="Laessoe T."/>
            <person name="Pedersen O."/>
            <person name="Smith M.E."/>
            <person name="Kuyper T.W."/>
            <person name="Franco-Molano E.A."/>
            <person name="Baroni T.J."/>
            <person name="Aanen D.K."/>
        </authorList>
    </citation>
    <scope>NUCLEOTIDE SEQUENCE</scope>
    <source>
        <strain evidence="6">D49</strain>
    </source>
</reference>
<comment type="caution">
    <text evidence="5">Lacks conserved residue(s) required for the propagation of feature annotation.</text>
</comment>
<dbReference type="PANTHER" id="PTHR12714:SF9">
    <property type="entry name" value="PROTEIN-S-ISOPRENYLCYSTEINE O-METHYLTRANSFERASE"/>
    <property type="match status" value="1"/>
</dbReference>
<gene>
    <name evidence="6" type="ORF">H0H81_009042</name>
</gene>
<feature type="transmembrane region" description="Helical" evidence="5">
    <location>
        <begin position="112"/>
        <end position="128"/>
    </location>
</feature>
<evidence type="ECO:0000313" key="6">
    <source>
        <dbReference type="EMBL" id="KAG5651334.1"/>
    </source>
</evidence>
<dbReference type="InterPro" id="IPR007269">
    <property type="entry name" value="ICMT_MeTrfase"/>
</dbReference>
<comment type="catalytic activity">
    <reaction evidence="5">
        <text>[protein]-C-terminal S-[(2E,6E)-farnesyl]-L-cysteine + S-adenosyl-L-methionine = [protein]-C-terminal S-[(2E,6E)-farnesyl]-L-cysteine methyl ester + S-adenosyl-L-homocysteine</text>
        <dbReference type="Rhea" id="RHEA:21672"/>
        <dbReference type="Rhea" id="RHEA-COMP:12125"/>
        <dbReference type="Rhea" id="RHEA-COMP:12126"/>
        <dbReference type="ChEBI" id="CHEBI:57856"/>
        <dbReference type="ChEBI" id="CHEBI:59789"/>
        <dbReference type="ChEBI" id="CHEBI:90510"/>
        <dbReference type="ChEBI" id="CHEBI:90511"/>
        <dbReference type="EC" id="2.1.1.100"/>
    </reaction>
</comment>
<keyword evidence="5" id="KW-0808">Transferase</keyword>
<dbReference type="GO" id="GO:0004671">
    <property type="term" value="F:protein C-terminal S-isoprenylcysteine carboxyl O-methyltransferase activity"/>
    <property type="evidence" value="ECO:0007669"/>
    <property type="project" value="UniProtKB-EC"/>
</dbReference>
<evidence type="ECO:0000256" key="5">
    <source>
        <dbReference type="RuleBase" id="RU362022"/>
    </source>
</evidence>
<dbReference type="Pfam" id="PF04140">
    <property type="entry name" value="ICMT"/>
    <property type="match status" value="1"/>
</dbReference>
<reference evidence="6" key="1">
    <citation type="submission" date="2021-02" db="EMBL/GenBank/DDBJ databases">
        <authorList>
            <person name="Nieuwenhuis M."/>
            <person name="Van De Peppel L.J.J."/>
        </authorList>
    </citation>
    <scope>NUCLEOTIDE SEQUENCE</scope>
    <source>
        <strain evidence="6">D49</strain>
    </source>
</reference>
<dbReference type="EC" id="2.1.1.100" evidence="5"/>
<accession>A0A9P7GKB1</accession>
<name>A0A9P7GKB1_9AGAR</name>
<comment type="subcellular location">
    <subcellularLocation>
        <location evidence="5">Endoplasmic reticulum membrane</location>
        <topology evidence="5">Multi-pass membrane protein</topology>
    </subcellularLocation>
    <subcellularLocation>
        <location evidence="1">Membrane</location>
        <topology evidence="1">Multi-pass membrane protein</topology>
    </subcellularLocation>
</comment>
<evidence type="ECO:0000256" key="3">
    <source>
        <dbReference type="ARBA" id="ARBA00022989"/>
    </source>
</evidence>
<keyword evidence="5" id="KW-0489">Methyltransferase</keyword>
<feature type="transmembrane region" description="Helical" evidence="5">
    <location>
        <begin position="55"/>
        <end position="78"/>
    </location>
</feature>
<protein>
    <recommendedName>
        <fullName evidence="5">Protein-S-isoprenylcysteine O-methyltransferase</fullName>
        <ecNumber evidence="5">2.1.1.100</ecNumber>
    </recommendedName>
</protein>
<dbReference type="Gene3D" id="1.20.120.1630">
    <property type="match status" value="1"/>
</dbReference>
<keyword evidence="4 5" id="KW-0472">Membrane</keyword>
<dbReference type="OrthoDB" id="422086at2759"/>
<keyword evidence="5" id="KW-0949">S-adenosyl-L-methionine</keyword>
<dbReference type="Proteomes" id="UP000717328">
    <property type="component" value="Unassembled WGS sequence"/>
</dbReference>
<evidence type="ECO:0000256" key="2">
    <source>
        <dbReference type="ARBA" id="ARBA00022692"/>
    </source>
</evidence>
<keyword evidence="7" id="KW-1185">Reference proteome</keyword>
<keyword evidence="2 5" id="KW-0812">Transmembrane</keyword>
<evidence type="ECO:0000313" key="7">
    <source>
        <dbReference type="Proteomes" id="UP000717328"/>
    </source>
</evidence>
<keyword evidence="3 5" id="KW-1133">Transmembrane helix</keyword>
<comment type="similarity">
    <text evidence="5">Belongs to the class VI-like SAM-binding methyltransferase superfamily. Isoprenylcysteine carboxyl methyltransferase family.</text>
</comment>
<evidence type="ECO:0000256" key="4">
    <source>
        <dbReference type="ARBA" id="ARBA00023136"/>
    </source>
</evidence>
<dbReference type="AlphaFoldDB" id="A0A9P7GKB1"/>
<feature type="transmembrane region" description="Helical" evidence="5">
    <location>
        <begin position="148"/>
        <end position="169"/>
    </location>
</feature>
<evidence type="ECO:0000256" key="1">
    <source>
        <dbReference type="ARBA" id="ARBA00004141"/>
    </source>
</evidence>
<keyword evidence="5" id="KW-0256">Endoplasmic reticulum</keyword>
<sequence length="204" mass="22671">MNTSPVATSTKAKLRNGRALEDRFASSFIPRVHVVKPSSFLKNSDGAEVLVPLKLFLTTLTTSAAVLTLAGGVLRFWCYRTLDQYHTFQLAIVEGHRLIKTGPYGVVRHPSYTAYLAMLAGSLCWLWAPGSLAQEYGGMLLAKLSVLGSVYIFALLGYTVFALGVCGVTRSRMQEEDAMLQDRFGKEWEEWARKVPYRLVPGLY</sequence>
<proteinExistence type="inferred from homology"/>
<dbReference type="PANTHER" id="PTHR12714">
    <property type="entry name" value="PROTEIN-S ISOPRENYLCYSTEINE O-METHYLTRANSFERASE"/>
    <property type="match status" value="1"/>
</dbReference>
<dbReference type="GO" id="GO:0005789">
    <property type="term" value="C:endoplasmic reticulum membrane"/>
    <property type="evidence" value="ECO:0007669"/>
    <property type="project" value="UniProtKB-SubCell"/>
</dbReference>
<comment type="caution">
    <text evidence="6">The sequence shown here is derived from an EMBL/GenBank/DDBJ whole genome shotgun (WGS) entry which is preliminary data.</text>
</comment>
<organism evidence="6 7">
    <name type="scientific">Sphagnurus paluster</name>
    <dbReference type="NCBI Taxonomy" id="117069"/>
    <lineage>
        <taxon>Eukaryota</taxon>
        <taxon>Fungi</taxon>
        <taxon>Dikarya</taxon>
        <taxon>Basidiomycota</taxon>
        <taxon>Agaricomycotina</taxon>
        <taxon>Agaricomycetes</taxon>
        <taxon>Agaricomycetidae</taxon>
        <taxon>Agaricales</taxon>
        <taxon>Tricholomatineae</taxon>
        <taxon>Lyophyllaceae</taxon>
        <taxon>Sphagnurus</taxon>
    </lineage>
</organism>
<dbReference type="GO" id="GO:0032259">
    <property type="term" value="P:methylation"/>
    <property type="evidence" value="ECO:0007669"/>
    <property type="project" value="UniProtKB-KW"/>
</dbReference>
<dbReference type="EMBL" id="JABCKI010000259">
    <property type="protein sequence ID" value="KAG5651334.1"/>
    <property type="molecule type" value="Genomic_DNA"/>
</dbReference>